<dbReference type="InterPro" id="IPR043504">
    <property type="entry name" value="Peptidase_S1_PA_chymotrypsin"/>
</dbReference>
<proteinExistence type="predicted"/>
<reference evidence="2" key="1">
    <citation type="submission" date="2022-11" db="UniProtKB">
        <authorList>
            <consortium name="WormBaseParasite"/>
        </authorList>
    </citation>
    <scope>IDENTIFICATION</scope>
</reference>
<accession>A0A915JMG1</accession>
<keyword evidence="1" id="KW-1185">Reference proteome</keyword>
<dbReference type="AlphaFoldDB" id="A0A915JMG1"/>
<name>A0A915JMG1_ROMCU</name>
<dbReference type="Gene3D" id="2.40.10.10">
    <property type="entry name" value="Trypsin-like serine proteases"/>
    <property type="match status" value="1"/>
</dbReference>
<dbReference type="InterPro" id="IPR009003">
    <property type="entry name" value="Peptidase_S1_PA"/>
</dbReference>
<dbReference type="WBParaSite" id="nRc.2.0.1.t27370-RA">
    <property type="protein sequence ID" value="nRc.2.0.1.t27370-RA"/>
    <property type="gene ID" value="nRc.2.0.1.g27370"/>
</dbReference>
<dbReference type="SUPFAM" id="SSF50494">
    <property type="entry name" value="Trypsin-like serine proteases"/>
    <property type="match status" value="1"/>
</dbReference>
<evidence type="ECO:0000313" key="1">
    <source>
        <dbReference type="Proteomes" id="UP000887565"/>
    </source>
</evidence>
<dbReference type="Proteomes" id="UP000887565">
    <property type="component" value="Unplaced"/>
</dbReference>
<sequence length="85" mass="9857">MRRVFNGEEVVLHSKPWMGLLRQNSTVLCSSFLISRQYGLAGNNYDKSSDIALTAAHCVYDESRQYTILMKFTYCSMTINFFHYS</sequence>
<evidence type="ECO:0000313" key="2">
    <source>
        <dbReference type="WBParaSite" id="nRc.2.0.1.t27370-RA"/>
    </source>
</evidence>
<protein>
    <submittedName>
        <fullName evidence="2">Peptidase S1 domain-containing protein</fullName>
    </submittedName>
</protein>
<organism evidence="1 2">
    <name type="scientific">Romanomermis culicivorax</name>
    <name type="common">Nematode worm</name>
    <dbReference type="NCBI Taxonomy" id="13658"/>
    <lineage>
        <taxon>Eukaryota</taxon>
        <taxon>Metazoa</taxon>
        <taxon>Ecdysozoa</taxon>
        <taxon>Nematoda</taxon>
        <taxon>Enoplea</taxon>
        <taxon>Dorylaimia</taxon>
        <taxon>Mermithida</taxon>
        <taxon>Mermithoidea</taxon>
        <taxon>Mermithidae</taxon>
        <taxon>Romanomermis</taxon>
    </lineage>
</organism>